<dbReference type="Proteomes" id="UP000199415">
    <property type="component" value="Unassembled WGS sequence"/>
</dbReference>
<dbReference type="GO" id="GO:0016841">
    <property type="term" value="F:ammonia-lyase activity"/>
    <property type="evidence" value="ECO:0007669"/>
    <property type="project" value="InterPro"/>
</dbReference>
<proteinExistence type="predicted"/>
<protein>
    <submittedName>
        <fullName evidence="1">Histidine ammonia-lyase</fullName>
    </submittedName>
</protein>
<dbReference type="Gene3D" id="1.10.275.10">
    <property type="entry name" value="Fumarase/aspartase (N-terminal domain)"/>
    <property type="match status" value="1"/>
</dbReference>
<dbReference type="PROSITE" id="PS00488">
    <property type="entry name" value="PAL_HISTIDASE"/>
    <property type="match status" value="1"/>
</dbReference>
<dbReference type="CDD" id="cd00332">
    <property type="entry name" value="PAL-HAL"/>
    <property type="match status" value="1"/>
</dbReference>
<name>A0A1G7U433_9PROT</name>
<dbReference type="Gene3D" id="1.20.200.10">
    <property type="entry name" value="Fumarase/aspartase (Central domain)"/>
    <property type="match status" value="1"/>
</dbReference>
<gene>
    <name evidence="1" type="ORF">SAMN05216241_11210</name>
</gene>
<dbReference type="SMR" id="A0A1G7U433"/>
<dbReference type="InterPro" id="IPR001106">
    <property type="entry name" value="Aromatic_Lyase"/>
</dbReference>
<dbReference type="OrthoDB" id="9806955at2"/>
<dbReference type="SUPFAM" id="SSF48557">
    <property type="entry name" value="L-aspartase-like"/>
    <property type="match status" value="1"/>
</dbReference>
<dbReference type="InterPro" id="IPR008948">
    <property type="entry name" value="L-Aspartase-like"/>
</dbReference>
<evidence type="ECO:0000313" key="2">
    <source>
        <dbReference type="Proteomes" id="UP000199415"/>
    </source>
</evidence>
<dbReference type="InterPro" id="IPR024083">
    <property type="entry name" value="Fumarase/histidase_N"/>
</dbReference>
<evidence type="ECO:0000313" key="1">
    <source>
        <dbReference type="EMBL" id="SDG42395.1"/>
    </source>
</evidence>
<keyword evidence="2" id="KW-1185">Reference proteome</keyword>
<dbReference type="PANTHER" id="PTHR10362">
    <property type="entry name" value="HISTIDINE AMMONIA-LYASE"/>
    <property type="match status" value="1"/>
</dbReference>
<organism evidence="1 2">
    <name type="scientific">Limimonas halophila</name>
    <dbReference type="NCBI Taxonomy" id="1082479"/>
    <lineage>
        <taxon>Bacteria</taxon>
        <taxon>Pseudomonadati</taxon>
        <taxon>Pseudomonadota</taxon>
        <taxon>Alphaproteobacteria</taxon>
        <taxon>Rhodospirillales</taxon>
        <taxon>Rhodovibrionaceae</taxon>
        <taxon>Limimonas</taxon>
    </lineage>
</organism>
<sequence length="519" mass="53699">MSSQPIVDLGGAVDPAAMAAVARGHACAHLGDAARAHMRRSEAALDEHLADGRRIYGVTTGYGPLAGYRIAPENSERLQRGLIDHLASGVGPPLPREAVRAMIAARVSSLARGWSGVRPGVADHLVAMLNADIVPEVPEAGTVGASGDLTPLAHTALAAIGEGRVLGGEPAAEALARARLEPLQLERKDGLALVNGTAAMTGIAALNGADMANAVEAAMRLAVIYAEVLGGRRDAFDQRFGAARPHDGQRRALERLNALMAGSERLHPAEPVPPHLDDIAPEETAHQDAYTIRCAPQEFGAALDALAHHDGLVTSELQSATDNPLIDPDTGDVLHGGNFYGQHVAYASDMLGSVAVKLAAHAERALARLTDTTRNGDLPPFLAGGDPGLNSGFMGAQVSATALVAEMRTKATPAAIQTIPTNGDNQDVVTMGTIAARNARDQVNRLWRVLAIHALALTQAVELRGGLRGDGGFSPASRALAGAVRARSGFLCDDRPLSPEIADVADWLAAGGASRSTGG</sequence>
<accession>A0A1G7U433</accession>
<dbReference type="AlphaFoldDB" id="A0A1G7U433"/>
<reference evidence="1 2" key="1">
    <citation type="submission" date="2016-10" db="EMBL/GenBank/DDBJ databases">
        <authorList>
            <person name="de Groot N.N."/>
        </authorList>
    </citation>
    <scope>NUCLEOTIDE SEQUENCE [LARGE SCALE GENOMIC DNA]</scope>
    <source>
        <strain evidence="1 2">DSM 25584</strain>
    </source>
</reference>
<dbReference type="InterPro" id="IPR022313">
    <property type="entry name" value="Phe/His_NH3-lyase_AS"/>
</dbReference>
<dbReference type="RefSeq" id="WP_090021463.1">
    <property type="nucleotide sequence ID" value="NZ_FNCE01000012.1"/>
</dbReference>
<dbReference type="Pfam" id="PF00221">
    <property type="entry name" value="Lyase_aromatic"/>
    <property type="match status" value="1"/>
</dbReference>
<dbReference type="EMBL" id="FNCE01000012">
    <property type="protein sequence ID" value="SDG42395.1"/>
    <property type="molecule type" value="Genomic_DNA"/>
</dbReference>
<dbReference type="STRING" id="1082479.SAMN05216241_11210"/>
<keyword evidence="1" id="KW-0456">Lyase</keyword>